<reference evidence="3" key="1">
    <citation type="submission" date="2016-10" db="EMBL/GenBank/DDBJ databases">
        <authorList>
            <person name="Benchimol M."/>
            <person name="Almeida L.G."/>
            <person name="Vasconcelos A.T."/>
            <person name="Perreira-Neves A."/>
            <person name="Rosa I.A."/>
            <person name="Tasca T."/>
            <person name="Bogo M.R."/>
            <person name="de Souza W."/>
        </authorList>
    </citation>
    <scope>NUCLEOTIDE SEQUENCE [LARGE SCALE GENOMIC DNA]</scope>
    <source>
        <strain evidence="3">K</strain>
    </source>
</reference>
<dbReference type="OrthoDB" id="10257085at2759"/>
<dbReference type="RefSeq" id="XP_068364695.1">
    <property type="nucleotide sequence ID" value="XM_068500452.1"/>
</dbReference>
<dbReference type="CDD" id="cd02028">
    <property type="entry name" value="UMPK_like"/>
    <property type="match status" value="1"/>
</dbReference>
<dbReference type="VEuPathDB" id="TrichDB:TRFO_18912"/>
<sequence length="526" mass="60417">MNTLSSGFITKMEPFPSTAHHDPRKEKITRTQLLSEHATLSFLLIAIYNKLFNRLLKVEHSLGDGYFCIDSEGEPISEEMTLKIDKEMHRVLNSPLEIKIVRINRTELEGFFTAHGFTDKLGLLKTWTDEMIPCVTIGDYVDYLLEPISTDKNRLRIFEVLTFNDGIVLRFPTLLNPTVIYDWQDPTALFDMFHENREWAELIGVDTVAKLNEIIYERNVDDVKWLAEGLHQQKLAKIAKYLVKHYDQKRIVTIAGPSSSNKTTFAKRLAIHLRVNGYDSTVISMDDFYKDRADIPFGEDGLQDFESITALNIDVLSDRVKRIMDGETVPGRHFDFVNGVGFDDENEQFTLPENSFLIIEGIHGLNPELLSSLGRDAVTPIYVSALTPVNLDFNHRFPTSDLRLIRRIIRDYNYRGYSPRKTISRWTSVRVGEERNIFPFQENAELFFNSALVYELPVYTIMGKALLAEATIPEPGEDPEDPRTQEITNEARRLYGLLNFFYPVPTEVVPHISCIREFVGGSDLKY</sequence>
<dbReference type="GO" id="GO:0016301">
    <property type="term" value="F:kinase activity"/>
    <property type="evidence" value="ECO:0007669"/>
    <property type="project" value="UniProtKB-KW"/>
</dbReference>
<dbReference type="InterPro" id="IPR006083">
    <property type="entry name" value="PRK/URK"/>
</dbReference>
<protein>
    <submittedName>
        <fullName evidence="3">Phosphoribulokinase</fullName>
    </submittedName>
</protein>
<gene>
    <name evidence="3" type="ORF">TRFO_18912</name>
</gene>
<accession>A0A1J4KJS5</accession>
<feature type="domain" description="Phosphoribulokinase/uridine kinase" evidence="2">
    <location>
        <begin position="251"/>
        <end position="449"/>
    </location>
</feature>
<dbReference type="Proteomes" id="UP000179807">
    <property type="component" value="Unassembled WGS sequence"/>
</dbReference>
<feature type="region of interest" description="Disordered" evidence="1">
    <location>
        <begin position="1"/>
        <end position="24"/>
    </location>
</feature>
<dbReference type="Gene3D" id="3.30.980.10">
    <property type="entry name" value="Threonyl-trna Synthetase, Chain A, domain 2"/>
    <property type="match status" value="1"/>
</dbReference>
<evidence type="ECO:0000259" key="2">
    <source>
        <dbReference type="Pfam" id="PF00485"/>
    </source>
</evidence>
<dbReference type="InterPro" id="IPR027417">
    <property type="entry name" value="P-loop_NTPase"/>
</dbReference>
<dbReference type="EMBL" id="MLAK01000584">
    <property type="protein sequence ID" value="OHT11559.1"/>
    <property type="molecule type" value="Genomic_DNA"/>
</dbReference>
<dbReference type="GeneID" id="94835156"/>
<dbReference type="InterPro" id="IPR018163">
    <property type="entry name" value="Thr/Ala-tRNA-synth_IIc_edit"/>
</dbReference>
<dbReference type="Pfam" id="PF00485">
    <property type="entry name" value="PRK"/>
    <property type="match status" value="1"/>
</dbReference>
<name>A0A1J4KJS5_9EUKA</name>
<keyword evidence="4" id="KW-1185">Reference proteome</keyword>
<dbReference type="AlphaFoldDB" id="A0A1J4KJS5"/>
<organism evidence="3 4">
    <name type="scientific">Tritrichomonas foetus</name>
    <dbReference type="NCBI Taxonomy" id="1144522"/>
    <lineage>
        <taxon>Eukaryota</taxon>
        <taxon>Metamonada</taxon>
        <taxon>Parabasalia</taxon>
        <taxon>Tritrichomonadida</taxon>
        <taxon>Tritrichomonadidae</taxon>
        <taxon>Tritrichomonas</taxon>
    </lineage>
</organism>
<dbReference type="SUPFAM" id="SSF52540">
    <property type="entry name" value="P-loop containing nucleoside triphosphate hydrolases"/>
    <property type="match status" value="1"/>
</dbReference>
<dbReference type="GO" id="GO:0005524">
    <property type="term" value="F:ATP binding"/>
    <property type="evidence" value="ECO:0007669"/>
    <property type="project" value="InterPro"/>
</dbReference>
<dbReference type="Gene3D" id="3.40.50.300">
    <property type="entry name" value="P-loop containing nucleotide triphosphate hydrolases"/>
    <property type="match status" value="1"/>
</dbReference>
<evidence type="ECO:0000313" key="3">
    <source>
        <dbReference type="EMBL" id="OHT11559.1"/>
    </source>
</evidence>
<proteinExistence type="predicted"/>
<evidence type="ECO:0000313" key="4">
    <source>
        <dbReference type="Proteomes" id="UP000179807"/>
    </source>
</evidence>
<dbReference type="PANTHER" id="PTHR10285">
    <property type="entry name" value="URIDINE KINASE"/>
    <property type="match status" value="1"/>
</dbReference>
<comment type="caution">
    <text evidence="3">The sequence shown here is derived from an EMBL/GenBank/DDBJ whole genome shotgun (WGS) entry which is preliminary data.</text>
</comment>
<evidence type="ECO:0000256" key="1">
    <source>
        <dbReference type="SAM" id="MobiDB-lite"/>
    </source>
</evidence>
<dbReference type="SUPFAM" id="SSF55186">
    <property type="entry name" value="ThrRS/AlaRS common domain"/>
    <property type="match status" value="1"/>
</dbReference>